<protein>
    <submittedName>
        <fullName evidence="2">AC5</fullName>
    </submittedName>
</protein>
<gene>
    <name evidence="2" type="primary">AC5</name>
</gene>
<dbReference type="Pfam" id="PF04807">
    <property type="entry name" value="Gemini_AC4_5"/>
    <property type="match status" value="1"/>
</dbReference>
<dbReference type="InterPro" id="IPR006892">
    <property type="entry name" value="Gemini_AC4_5_cons_dom_1"/>
</dbReference>
<dbReference type="EMBL" id="KX691398">
    <property type="protein sequence ID" value="AOT83386.1"/>
    <property type="molecule type" value="Genomic_DNA"/>
</dbReference>
<name>A0A1D8GV67_9GEMI</name>
<feature type="domain" description="Geminivirus AC4/5 conserved" evidence="1">
    <location>
        <begin position="51"/>
        <end position="83"/>
    </location>
</feature>
<proteinExistence type="predicted"/>
<reference evidence="2" key="1">
    <citation type="submission" date="2016-08" db="EMBL/GenBank/DDBJ databases">
        <title>Species diversity and phylogeny of begomovirus infecting weeds in northeastern Brazil.</title>
        <authorList>
            <person name="Passos L.S."/>
            <person name="Teixeira J.W.M."/>
            <person name="Lima K.J."/>
            <person name="Rodrigues J.S."/>
            <person name="Soares E.C.S."/>
            <person name="Xavier C.A.D."/>
            <person name="Araujo A.S.F."/>
            <person name="Zerbini F.M."/>
            <person name="Beserra J.E.A.Jr."/>
        </authorList>
    </citation>
    <scope>NUCLEOTIDE SEQUENCE</scope>
    <source>
        <strain evidence="2">ALM13_2X</strain>
    </source>
</reference>
<sequence length="105" mass="11722">MILVFPCFLVVVHHMIVDLPKTPDKCLLVASILSTSDFGIELVHDLITITKIVLDRSSTGFIVKHVEHLAKVHRRTIGTTVSDQPKHHTVGVILQLDVLVHPYLT</sequence>
<evidence type="ECO:0000313" key="2">
    <source>
        <dbReference type="EMBL" id="AOT83386.1"/>
    </source>
</evidence>
<evidence type="ECO:0000259" key="1">
    <source>
        <dbReference type="Pfam" id="PF04807"/>
    </source>
</evidence>
<accession>A0A1D8GV67</accession>
<organism evidence="2">
    <name type="scientific">Macroptilium yellow spot virus</name>
    <dbReference type="NCBI Taxonomy" id="1129034"/>
    <lineage>
        <taxon>Viruses</taxon>
        <taxon>Monodnaviria</taxon>
        <taxon>Shotokuvirae</taxon>
        <taxon>Cressdnaviricota</taxon>
        <taxon>Repensiviricetes</taxon>
        <taxon>Geplafuvirales</taxon>
        <taxon>Geminiviridae</taxon>
        <taxon>Begomovirus</taxon>
        <taxon>Begomovirus macroptilimaculae</taxon>
    </lineage>
</organism>